<gene>
    <name evidence="2" type="ORF">HK099_000222</name>
</gene>
<protein>
    <submittedName>
        <fullName evidence="2">Uncharacterized protein</fullName>
    </submittedName>
</protein>
<accession>A0AAD5XXL8</accession>
<dbReference type="AlphaFoldDB" id="A0AAD5XXL8"/>
<keyword evidence="1" id="KW-0812">Transmembrane</keyword>
<feature type="transmembrane region" description="Helical" evidence="1">
    <location>
        <begin position="125"/>
        <end position="145"/>
    </location>
</feature>
<feature type="transmembrane region" description="Helical" evidence="1">
    <location>
        <begin position="65"/>
        <end position="84"/>
    </location>
</feature>
<evidence type="ECO:0000313" key="2">
    <source>
        <dbReference type="EMBL" id="KAJ3224111.1"/>
    </source>
</evidence>
<keyword evidence="3" id="KW-1185">Reference proteome</keyword>
<comment type="caution">
    <text evidence="2">The sequence shown here is derived from an EMBL/GenBank/DDBJ whole genome shotgun (WGS) entry which is preliminary data.</text>
</comment>
<proteinExistence type="predicted"/>
<reference evidence="2" key="1">
    <citation type="submission" date="2020-05" db="EMBL/GenBank/DDBJ databases">
        <title>Phylogenomic resolution of chytrid fungi.</title>
        <authorList>
            <person name="Stajich J.E."/>
            <person name="Amses K."/>
            <person name="Simmons R."/>
            <person name="Seto K."/>
            <person name="Myers J."/>
            <person name="Bonds A."/>
            <person name="Quandt C.A."/>
            <person name="Barry K."/>
            <person name="Liu P."/>
            <person name="Grigoriev I."/>
            <person name="Longcore J.E."/>
            <person name="James T.Y."/>
        </authorList>
    </citation>
    <scope>NUCLEOTIDE SEQUENCE</scope>
    <source>
        <strain evidence="2">JEL0476</strain>
    </source>
</reference>
<organism evidence="2 3">
    <name type="scientific">Clydaea vesicula</name>
    <dbReference type="NCBI Taxonomy" id="447962"/>
    <lineage>
        <taxon>Eukaryota</taxon>
        <taxon>Fungi</taxon>
        <taxon>Fungi incertae sedis</taxon>
        <taxon>Chytridiomycota</taxon>
        <taxon>Chytridiomycota incertae sedis</taxon>
        <taxon>Chytridiomycetes</taxon>
        <taxon>Lobulomycetales</taxon>
        <taxon>Lobulomycetaceae</taxon>
        <taxon>Clydaea</taxon>
    </lineage>
</organism>
<evidence type="ECO:0000256" key="1">
    <source>
        <dbReference type="SAM" id="Phobius"/>
    </source>
</evidence>
<keyword evidence="1" id="KW-1133">Transmembrane helix</keyword>
<name>A0AAD5XXL8_9FUNG</name>
<evidence type="ECO:0000313" key="3">
    <source>
        <dbReference type="Proteomes" id="UP001211065"/>
    </source>
</evidence>
<feature type="transmembrane region" description="Helical" evidence="1">
    <location>
        <begin position="90"/>
        <end position="113"/>
    </location>
</feature>
<keyword evidence="1" id="KW-0472">Membrane</keyword>
<sequence length="189" mass="21441">MSQTRLNSSFSGKSSTKDLNSSFNNLRKQSKVSINFKDLQFKGKGLLRNYEQEEDIPHQNMKLSITFRILTALTAIAVFLTTALNKFVDISWLVTVSFFVTTLTIINFTVYGIALKFRRNSWNFIIIRFILDAILLTICLNLWTITHKNEGPLSALDLNVSGTNETLLDLRDRNIRKKSAMQLAAAGKC</sequence>
<dbReference type="Proteomes" id="UP001211065">
    <property type="component" value="Unassembled WGS sequence"/>
</dbReference>
<dbReference type="EMBL" id="JADGJW010000104">
    <property type="protein sequence ID" value="KAJ3224111.1"/>
    <property type="molecule type" value="Genomic_DNA"/>
</dbReference>